<evidence type="ECO:0000256" key="1">
    <source>
        <dbReference type="SAM" id="Coils"/>
    </source>
</evidence>
<dbReference type="InterPro" id="IPR029787">
    <property type="entry name" value="Nucleotide_cyclase"/>
</dbReference>
<name>A0A327Y6H1_9RHOB</name>
<dbReference type="InterPro" id="IPR000160">
    <property type="entry name" value="GGDEF_dom"/>
</dbReference>
<feature type="domain" description="GGDEF" evidence="4">
    <location>
        <begin position="205"/>
        <end position="338"/>
    </location>
</feature>
<dbReference type="Gene3D" id="3.30.450.20">
    <property type="entry name" value="PAS domain"/>
    <property type="match status" value="1"/>
</dbReference>
<reference evidence="5 6" key="1">
    <citation type="submission" date="2018-06" db="EMBL/GenBank/DDBJ databases">
        <title>Genomic Encyclopedia of Archaeal and Bacterial Type Strains, Phase II (KMG-II): from individual species to whole genera.</title>
        <authorList>
            <person name="Goeker M."/>
        </authorList>
    </citation>
    <scope>NUCLEOTIDE SEQUENCE [LARGE SCALE GENOMIC DNA]</scope>
    <source>
        <strain evidence="5 6">DSM 22011</strain>
    </source>
</reference>
<dbReference type="PROSITE" id="PS50887">
    <property type="entry name" value="GGDEF"/>
    <property type="match status" value="1"/>
</dbReference>
<sequence>MLVIPAQIFSQINEKCAEGLALAIASNDDGAVMELQWCNKAFTKITGYASHEAVGQRGTILIGPDLEQGVHLYIIEKLMNWENFSVKAFNNRKNGDVYFQKMSWIHLSDTDTGNHWWLCSIIELDDVRAEPAPHVTTDPVACGQQSHAKLVDQVQRLEKENTRLHQLAKSVARDANEDALTGLSNRRHFEVEVKTWIENLKKHGTEFAVLYIDLDRFKFVNDSLGHEAGDRLLVSAANTLRELTRESDLVARLGGDEFVILTQLGKSALNISSLADEIVLRMQAPFSCDGKSTYCSVSVGVAIAKANMENPEQVVADSDEALYHAKSQGKGRWSFFTEEMHAESIATKQLASDLLVACEKREFVPYFQPLIDSATGRIASAEMLVRWNHPTKGILPPAAFLDTAANMGILKRIDKIIFACVHGALSRFDEAGVDLPRVAINVSAARLADPTFIHDIKSSGIDPNRLTVEILESVYLDRMGDVVRWTIDELDELGVTIALDDFGTGHASVSGLLEIRPSILKIDRHFIQPIVDEASARPLVSSIIGIGKGLGMRVVAEGVETEEHARLVSDMGCDYLQGYYFGKPMNEDDLRNRLIETGGRFWSNGTDDSEKRRMQGIGRPIRNTGS</sequence>
<dbReference type="FunFam" id="3.30.70.270:FF:000001">
    <property type="entry name" value="Diguanylate cyclase domain protein"/>
    <property type="match status" value="1"/>
</dbReference>
<evidence type="ECO:0000256" key="2">
    <source>
        <dbReference type="SAM" id="MobiDB-lite"/>
    </source>
</evidence>
<dbReference type="Proteomes" id="UP000249165">
    <property type="component" value="Unassembled WGS sequence"/>
</dbReference>
<dbReference type="RefSeq" id="WP_009503169.1">
    <property type="nucleotide sequence ID" value="NZ_LIGK01000067.1"/>
</dbReference>
<dbReference type="NCBIfam" id="TIGR00254">
    <property type="entry name" value="GGDEF"/>
    <property type="match status" value="1"/>
</dbReference>
<dbReference type="InterPro" id="IPR001633">
    <property type="entry name" value="EAL_dom"/>
</dbReference>
<feature type="coiled-coil region" evidence="1">
    <location>
        <begin position="147"/>
        <end position="174"/>
    </location>
</feature>
<dbReference type="Pfam" id="PF00990">
    <property type="entry name" value="GGDEF"/>
    <property type="match status" value="1"/>
</dbReference>
<evidence type="ECO:0000313" key="6">
    <source>
        <dbReference type="Proteomes" id="UP000249165"/>
    </source>
</evidence>
<proteinExistence type="predicted"/>
<keyword evidence="6" id="KW-1185">Reference proteome</keyword>
<comment type="caution">
    <text evidence="5">The sequence shown here is derived from an EMBL/GenBank/DDBJ whole genome shotgun (WGS) entry which is preliminary data.</text>
</comment>
<dbReference type="InterPro" id="IPR035919">
    <property type="entry name" value="EAL_sf"/>
</dbReference>
<dbReference type="AlphaFoldDB" id="A0A327Y6H1"/>
<dbReference type="SUPFAM" id="SSF55073">
    <property type="entry name" value="Nucleotide cyclase"/>
    <property type="match status" value="1"/>
</dbReference>
<dbReference type="Pfam" id="PF00563">
    <property type="entry name" value="EAL"/>
    <property type="match status" value="1"/>
</dbReference>
<dbReference type="SMART" id="SM00267">
    <property type="entry name" value="GGDEF"/>
    <property type="match status" value="1"/>
</dbReference>
<accession>A0A327Y6H1</accession>
<dbReference type="Gene3D" id="3.30.70.270">
    <property type="match status" value="1"/>
</dbReference>
<dbReference type="PROSITE" id="PS50883">
    <property type="entry name" value="EAL"/>
    <property type="match status" value="1"/>
</dbReference>
<organism evidence="5 6">
    <name type="scientific">Salipiger aestuarii</name>
    <dbReference type="NCBI Taxonomy" id="568098"/>
    <lineage>
        <taxon>Bacteria</taxon>
        <taxon>Pseudomonadati</taxon>
        <taxon>Pseudomonadota</taxon>
        <taxon>Alphaproteobacteria</taxon>
        <taxon>Rhodobacterales</taxon>
        <taxon>Roseobacteraceae</taxon>
        <taxon>Salipiger</taxon>
    </lineage>
</organism>
<dbReference type="SUPFAM" id="SSF55785">
    <property type="entry name" value="PYP-like sensor domain (PAS domain)"/>
    <property type="match status" value="1"/>
</dbReference>
<dbReference type="SUPFAM" id="SSF141868">
    <property type="entry name" value="EAL domain-like"/>
    <property type="match status" value="1"/>
</dbReference>
<dbReference type="InterPro" id="IPR000014">
    <property type="entry name" value="PAS"/>
</dbReference>
<evidence type="ECO:0000259" key="4">
    <source>
        <dbReference type="PROSITE" id="PS50887"/>
    </source>
</evidence>
<dbReference type="CDD" id="cd01949">
    <property type="entry name" value="GGDEF"/>
    <property type="match status" value="1"/>
</dbReference>
<keyword evidence="1" id="KW-0175">Coiled coil</keyword>
<dbReference type="InterPro" id="IPR052155">
    <property type="entry name" value="Biofilm_reg_signaling"/>
</dbReference>
<dbReference type="InterPro" id="IPR035965">
    <property type="entry name" value="PAS-like_dom_sf"/>
</dbReference>
<feature type="domain" description="EAL" evidence="3">
    <location>
        <begin position="347"/>
        <end position="598"/>
    </location>
</feature>
<dbReference type="PANTHER" id="PTHR44757">
    <property type="entry name" value="DIGUANYLATE CYCLASE DGCP"/>
    <property type="match status" value="1"/>
</dbReference>
<dbReference type="GO" id="GO:0003824">
    <property type="term" value="F:catalytic activity"/>
    <property type="evidence" value="ECO:0007669"/>
    <property type="project" value="UniProtKB-ARBA"/>
</dbReference>
<dbReference type="CDD" id="cd01948">
    <property type="entry name" value="EAL"/>
    <property type="match status" value="1"/>
</dbReference>
<gene>
    <name evidence="5" type="ORF">ATI53_103014</name>
</gene>
<dbReference type="NCBIfam" id="TIGR00229">
    <property type="entry name" value="sensory_box"/>
    <property type="match status" value="1"/>
</dbReference>
<dbReference type="Gene3D" id="3.20.20.450">
    <property type="entry name" value="EAL domain"/>
    <property type="match status" value="1"/>
</dbReference>
<feature type="region of interest" description="Disordered" evidence="2">
    <location>
        <begin position="605"/>
        <end position="626"/>
    </location>
</feature>
<dbReference type="PANTHER" id="PTHR44757:SF2">
    <property type="entry name" value="BIOFILM ARCHITECTURE MAINTENANCE PROTEIN MBAA"/>
    <property type="match status" value="1"/>
</dbReference>
<dbReference type="InterPro" id="IPR043128">
    <property type="entry name" value="Rev_trsase/Diguanyl_cyclase"/>
</dbReference>
<dbReference type="EMBL" id="QLMG01000030">
    <property type="protein sequence ID" value="RAK14049.1"/>
    <property type="molecule type" value="Genomic_DNA"/>
</dbReference>
<evidence type="ECO:0000259" key="3">
    <source>
        <dbReference type="PROSITE" id="PS50883"/>
    </source>
</evidence>
<protein>
    <submittedName>
        <fullName evidence="5">Diguanylate cyclase/phosphodiesterase</fullName>
    </submittedName>
</protein>
<evidence type="ECO:0000313" key="5">
    <source>
        <dbReference type="EMBL" id="RAK14049.1"/>
    </source>
</evidence>
<dbReference type="SMART" id="SM00052">
    <property type="entry name" value="EAL"/>
    <property type="match status" value="1"/>
</dbReference>